<dbReference type="RefSeq" id="WP_209816454.1">
    <property type="nucleotide sequence ID" value="NZ_JAVDTL010000001.1"/>
</dbReference>
<reference evidence="6 8" key="1">
    <citation type="submission" date="2023-07" db="EMBL/GenBank/DDBJ databases">
        <title>Sorghum-associated microbial communities from plants grown in Nebraska, USA.</title>
        <authorList>
            <person name="Schachtman D."/>
        </authorList>
    </citation>
    <scope>NUCLEOTIDE SEQUENCE</scope>
    <source>
        <strain evidence="7 8">BE105</strain>
        <strain evidence="6">BE69</strain>
    </source>
</reference>
<feature type="domain" description="HTH araC/xylS-type" evidence="5">
    <location>
        <begin position="170"/>
        <end position="267"/>
    </location>
</feature>
<dbReference type="PANTHER" id="PTHR46796">
    <property type="entry name" value="HTH-TYPE TRANSCRIPTIONAL ACTIVATOR RHAS-RELATED"/>
    <property type="match status" value="1"/>
</dbReference>
<evidence type="ECO:0000256" key="4">
    <source>
        <dbReference type="ARBA" id="ARBA00023163"/>
    </source>
</evidence>
<dbReference type="Pfam" id="PF02311">
    <property type="entry name" value="AraC_binding"/>
    <property type="match status" value="1"/>
</dbReference>
<dbReference type="SUPFAM" id="SSF51215">
    <property type="entry name" value="Regulatory protein AraC"/>
    <property type="match status" value="1"/>
</dbReference>
<dbReference type="Proteomes" id="UP001249076">
    <property type="component" value="Unassembled WGS sequence"/>
</dbReference>
<dbReference type="PANTHER" id="PTHR46796:SF2">
    <property type="entry name" value="TRANSCRIPTIONAL REGULATORY PROTEIN"/>
    <property type="match status" value="1"/>
</dbReference>
<dbReference type="GO" id="GO:0003700">
    <property type="term" value="F:DNA-binding transcription factor activity"/>
    <property type="evidence" value="ECO:0007669"/>
    <property type="project" value="InterPro"/>
</dbReference>
<keyword evidence="8" id="KW-1185">Reference proteome</keyword>
<dbReference type="SUPFAM" id="SSF46689">
    <property type="entry name" value="Homeodomain-like"/>
    <property type="match status" value="2"/>
</dbReference>
<evidence type="ECO:0000313" key="9">
    <source>
        <dbReference type="Proteomes" id="UP001253458"/>
    </source>
</evidence>
<evidence type="ECO:0000259" key="5">
    <source>
        <dbReference type="PROSITE" id="PS01124"/>
    </source>
</evidence>
<dbReference type="InterPro" id="IPR009057">
    <property type="entry name" value="Homeodomain-like_sf"/>
</dbReference>
<keyword evidence="3" id="KW-0010">Activator</keyword>
<evidence type="ECO:0000313" key="8">
    <source>
        <dbReference type="Proteomes" id="UP001249076"/>
    </source>
</evidence>
<evidence type="ECO:0000256" key="1">
    <source>
        <dbReference type="ARBA" id="ARBA00023015"/>
    </source>
</evidence>
<proteinExistence type="predicted"/>
<keyword evidence="1" id="KW-0805">Transcription regulation</keyword>
<dbReference type="InterPro" id="IPR050204">
    <property type="entry name" value="AraC_XylS_family_regulators"/>
</dbReference>
<dbReference type="Gene3D" id="1.10.10.60">
    <property type="entry name" value="Homeodomain-like"/>
    <property type="match status" value="2"/>
</dbReference>
<dbReference type="AlphaFoldDB" id="A0AAJ2BVZ3"/>
<gene>
    <name evidence="6" type="ORF">J2W88_000748</name>
    <name evidence="7" type="ORF">J2W93_000749</name>
</gene>
<evidence type="ECO:0000256" key="2">
    <source>
        <dbReference type="ARBA" id="ARBA00023125"/>
    </source>
</evidence>
<dbReference type="Proteomes" id="UP001253458">
    <property type="component" value="Unassembled WGS sequence"/>
</dbReference>
<name>A0AAJ2BVZ3_ACIDE</name>
<dbReference type="InterPro" id="IPR037923">
    <property type="entry name" value="HTH-like"/>
</dbReference>
<accession>A0AAJ2BVZ3</accession>
<evidence type="ECO:0000313" key="6">
    <source>
        <dbReference type="EMBL" id="MDR6765490.1"/>
    </source>
</evidence>
<dbReference type="GO" id="GO:0043565">
    <property type="term" value="F:sequence-specific DNA binding"/>
    <property type="evidence" value="ECO:0007669"/>
    <property type="project" value="InterPro"/>
</dbReference>
<dbReference type="InterPro" id="IPR018062">
    <property type="entry name" value="HTH_AraC-typ_CS"/>
</dbReference>
<evidence type="ECO:0000313" key="7">
    <source>
        <dbReference type="EMBL" id="MDR6835928.1"/>
    </source>
</evidence>
<sequence>MPPKPFQFLPTALPGIDAMQADSHFAFGRHMHLQFGLGVIDRGAQKSFSGRGTVESLPGDTITVNPGEVHDGKPLGDGGRAWRMLYLDPALVAGLAAEVRPSAPGAGFEFHAPNLRDARLAAQVRALFAAATRHPRHAAAPLQVEECLLQILAGLLRPADKGRHIAASVANARAMVDDDPTMAWSLAELAREAGLSRYQLVRQFAQATGLTPHAYLVQRRLHHARRLMRSGTPLAEVAAASGFADQSHLTRLFARTFGTTPHAYLRAHR</sequence>
<dbReference type="EMBL" id="JAVDTS010000001">
    <property type="protein sequence ID" value="MDR6835928.1"/>
    <property type="molecule type" value="Genomic_DNA"/>
</dbReference>
<dbReference type="PROSITE" id="PS01124">
    <property type="entry name" value="HTH_ARAC_FAMILY_2"/>
    <property type="match status" value="1"/>
</dbReference>
<dbReference type="Pfam" id="PF12833">
    <property type="entry name" value="HTH_18"/>
    <property type="match status" value="1"/>
</dbReference>
<dbReference type="EMBL" id="JAVDTL010000001">
    <property type="protein sequence ID" value="MDR6765490.1"/>
    <property type="molecule type" value="Genomic_DNA"/>
</dbReference>
<dbReference type="SMART" id="SM00342">
    <property type="entry name" value="HTH_ARAC"/>
    <property type="match status" value="1"/>
</dbReference>
<comment type="caution">
    <text evidence="6">The sequence shown here is derived from an EMBL/GenBank/DDBJ whole genome shotgun (WGS) entry which is preliminary data.</text>
</comment>
<dbReference type="InterPro" id="IPR003313">
    <property type="entry name" value="AraC-bd"/>
</dbReference>
<organism evidence="6 9">
    <name type="scientific">Acidovorax delafieldii</name>
    <name type="common">Pseudomonas delafieldii</name>
    <dbReference type="NCBI Taxonomy" id="47920"/>
    <lineage>
        <taxon>Bacteria</taxon>
        <taxon>Pseudomonadati</taxon>
        <taxon>Pseudomonadota</taxon>
        <taxon>Betaproteobacteria</taxon>
        <taxon>Burkholderiales</taxon>
        <taxon>Comamonadaceae</taxon>
        <taxon>Acidovorax</taxon>
    </lineage>
</organism>
<keyword evidence="4" id="KW-0804">Transcription</keyword>
<protein>
    <submittedName>
        <fullName evidence="6">AraC-like DNA-binding protein</fullName>
    </submittedName>
</protein>
<dbReference type="InterPro" id="IPR018060">
    <property type="entry name" value="HTH_AraC"/>
</dbReference>
<keyword evidence="2 6" id="KW-0238">DNA-binding</keyword>
<dbReference type="PROSITE" id="PS00041">
    <property type="entry name" value="HTH_ARAC_FAMILY_1"/>
    <property type="match status" value="1"/>
</dbReference>
<evidence type="ECO:0000256" key="3">
    <source>
        <dbReference type="ARBA" id="ARBA00023159"/>
    </source>
</evidence>